<name>A0A367LSH3_9HYPO</name>
<feature type="compositionally biased region" description="Polar residues" evidence="3">
    <location>
        <begin position="619"/>
        <end position="628"/>
    </location>
</feature>
<feature type="compositionally biased region" description="Low complexity" evidence="3">
    <location>
        <begin position="762"/>
        <end position="778"/>
    </location>
</feature>
<evidence type="ECO:0000313" key="6">
    <source>
        <dbReference type="Proteomes" id="UP000253664"/>
    </source>
</evidence>
<feature type="domain" description="Centrosomin N-terminal motif 1" evidence="4">
    <location>
        <begin position="136"/>
        <end position="202"/>
    </location>
</feature>
<feature type="region of interest" description="Disordered" evidence="3">
    <location>
        <begin position="1"/>
        <end position="100"/>
    </location>
</feature>
<keyword evidence="2" id="KW-0963">Cytoplasm</keyword>
<feature type="compositionally biased region" description="Basic and acidic residues" evidence="3">
    <location>
        <begin position="427"/>
        <end position="437"/>
    </location>
</feature>
<comment type="caution">
    <text evidence="5">The sequence shown here is derived from an EMBL/GenBank/DDBJ whole genome shotgun (WGS) entry which is preliminary data.</text>
</comment>
<keyword evidence="6" id="KW-1185">Reference proteome</keyword>
<feature type="compositionally biased region" description="Basic and acidic residues" evidence="3">
    <location>
        <begin position="454"/>
        <end position="467"/>
    </location>
</feature>
<dbReference type="Proteomes" id="UP000253664">
    <property type="component" value="Unassembled WGS sequence"/>
</dbReference>
<sequence>MENSKTQRRAPRALPSRSGSAHIANVAQVTTSSHPLGSHPAQRQPHVSPRAMTCPSMHDGPDALRQPALSAFLQEKLQRERRAESEKLTSSPSQSRAEMSASVDMGRFYHNAHDAAAGRPRSSAGLELPKKKGMGLKEMEQVMSNIHKQNFDLKLELFHRRERQTALEERVEALEAEKEKSLTVTDRLVEELDKRDKAVEEAVVMIITLEAEVDRLLSRCAVVQASETPCRFCTRGHGSVGGEAMPQTSGSKEQRADDDIAVKSITRMPSFLSDTDDKTENLRNVYLGSRAGSALSLSRVPEASSEAEGAAANSLASPTLSVLSESSFVSVYGKKDRDGGMTPSPPRYVDEPLVLDGFDAGPDMLLYQETVHPRRRAASVGRFTSIAKPPPRSRTAVPFQSLSSVMDYESPLERLMRLDPASVRSREAVDAGSDAEKWPAASAKKKKSPRARPATKEEKREALRRVLTDAPGGVRLHDHGLPPTPDTISTSTLHGFKKSDETLSQDQPRGGALLPTAEIRSSESAAGVRLGGFGSGHHRSSAHAAACAHDTRACRRQQAPGERPQSARESSGAVRQVDNDWESDSEFSDRRSLESSLDIWLRESAKPDQMVSPDLFTFPSATAPTSSPVEMLHSGSSGHAPDSRSLRHQLFPWNNGPSPPNRSSSLRAETGSTVGSTASTACGTRHRAHHRQSDDQQKTSVPPQSPPPPNGDQKRYPPMAGQQGARASLNRDDQQKTSVPPQSPPPPNGDQKRYPPMAGQQGARASLNRLLRRSLGAAPTPAHSSDNTAATDAVHNYVPMGVPSWVHRSGPPAGGDRSGVTPPPIVLSPRQAPRRPESPLEMTADSQAPEADATVKPAVVPAAASQPHQPQQEGGGPGTRKKWLPAFGRPSSSKNKGG</sequence>
<evidence type="ECO:0000259" key="4">
    <source>
        <dbReference type="Pfam" id="PF07989"/>
    </source>
</evidence>
<dbReference type="AlphaFoldDB" id="A0A367LSH3"/>
<reference evidence="5 6" key="1">
    <citation type="journal article" date="2015" name="BMC Genomics">
        <title>Insights from the genome of Ophiocordyceps polyrhachis-furcata to pathogenicity and host specificity in insect fungi.</title>
        <authorList>
            <person name="Wichadakul D."/>
            <person name="Kobmoo N."/>
            <person name="Ingsriswang S."/>
            <person name="Tangphatsornruang S."/>
            <person name="Chantasingh D."/>
            <person name="Luangsa-ard J.J."/>
            <person name="Eurwilaichitr L."/>
        </authorList>
    </citation>
    <scope>NUCLEOTIDE SEQUENCE [LARGE SCALE GENOMIC DNA]</scope>
    <source>
        <strain evidence="5 6">BCC 54312</strain>
    </source>
</reference>
<feature type="compositionally biased region" description="Basic residues" evidence="3">
    <location>
        <begin position="1"/>
        <end position="11"/>
    </location>
</feature>
<dbReference type="STRING" id="1330021.A0A367LSH3"/>
<evidence type="ECO:0000256" key="1">
    <source>
        <dbReference type="ARBA" id="ARBA00004496"/>
    </source>
</evidence>
<dbReference type="GO" id="GO:0005815">
    <property type="term" value="C:microtubule organizing center"/>
    <property type="evidence" value="ECO:0007669"/>
    <property type="project" value="InterPro"/>
</dbReference>
<feature type="region of interest" description="Disordered" evidence="3">
    <location>
        <begin position="427"/>
        <end position="493"/>
    </location>
</feature>
<evidence type="ECO:0000313" key="5">
    <source>
        <dbReference type="EMBL" id="RCI17192.1"/>
    </source>
</evidence>
<gene>
    <name evidence="5" type="ORF">L249_1846</name>
</gene>
<dbReference type="EMBL" id="LKCN02000001">
    <property type="protein sequence ID" value="RCI17192.1"/>
    <property type="molecule type" value="Genomic_DNA"/>
</dbReference>
<feature type="region of interest" description="Disordered" evidence="3">
    <location>
        <begin position="530"/>
        <end position="898"/>
    </location>
</feature>
<evidence type="ECO:0000256" key="3">
    <source>
        <dbReference type="SAM" id="MobiDB-lite"/>
    </source>
</evidence>
<proteinExistence type="predicted"/>
<comment type="subcellular location">
    <subcellularLocation>
        <location evidence="1">Cytoplasm</location>
    </subcellularLocation>
</comment>
<dbReference type="InterPro" id="IPR012943">
    <property type="entry name" value="Cnn_1N"/>
</dbReference>
<dbReference type="OrthoDB" id="10251744at2759"/>
<feature type="compositionally biased region" description="Polar residues" evidence="3">
    <location>
        <begin position="88"/>
        <end position="97"/>
    </location>
</feature>
<evidence type="ECO:0000256" key="2">
    <source>
        <dbReference type="ARBA" id="ARBA00022490"/>
    </source>
</evidence>
<organism evidence="5 6">
    <name type="scientific">Ophiocordyceps polyrhachis-furcata BCC 54312</name>
    <dbReference type="NCBI Taxonomy" id="1330021"/>
    <lineage>
        <taxon>Eukaryota</taxon>
        <taxon>Fungi</taxon>
        <taxon>Dikarya</taxon>
        <taxon>Ascomycota</taxon>
        <taxon>Pezizomycotina</taxon>
        <taxon>Sordariomycetes</taxon>
        <taxon>Hypocreomycetidae</taxon>
        <taxon>Hypocreales</taxon>
        <taxon>Ophiocordycipitaceae</taxon>
        <taxon>Ophiocordyceps</taxon>
    </lineage>
</organism>
<feature type="compositionally biased region" description="Low complexity" evidence="3">
    <location>
        <begin position="652"/>
        <end position="683"/>
    </location>
</feature>
<accession>A0A367LSH3</accession>
<dbReference type="Pfam" id="PF07989">
    <property type="entry name" value="Cnn_1N"/>
    <property type="match status" value="1"/>
</dbReference>
<dbReference type="GO" id="GO:0005737">
    <property type="term" value="C:cytoplasm"/>
    <property type="evidence" value="ECO:0007669"/>
    <property type="project" value="UniProtKB-SubCell"/>
</dbReference>
<protein>
    <recommendedName>
        <fullName evidence="4">Centrosomin N-terminal motif 1 domain-containing protein</fullName>
    </recommendedName>
</protein>
<feature type="compositionally biased region" description="Basic and acidic residues" evidence="3">
    <location>
        <begin position="76"/>
        <end position="87"/>
    </location>
</feature>
<feature type="compositionally biased region" description="Low complexity" evidence="3">
    <location>
        <begin position="857"/>
        <end position="872"/>
    </location>
</feature>